<evidence type="ECO:0000313" key="4">
    <source>
        <dbReference type="Proteomes" id="UP000807353"/>
    </source>
</evidence>
<dbReference type="InterPro" id="IPR011009">
    <property type="entry name" value="Kinase-like_dom_sf"/>
</dbReference>
<dbReference type="Gene3D" id="1.10.510.10">
    <property type="entry name" value="Transferase(Phosphotransferase) domain 1"/>
    <property type="match status" value="1"/>
</dbReference>
<dbReference type="EMBL" id="MU150289">
    <property type="protein sequence ID" value="KAF9461056.1"/>
    <property type="molecule type" value="Genomic_DNA"/>
</dbReference>
<dbReference type="Proteomes" id="UP000807353">
    <property type="component" value="Unassembled WGS sequence"/>
</dbReference>
<feature type="domain" description="Fungal-type protein kinase" evidence="2">
    <location>
        <begin position="270"/>
        <end position="382"/>
    </location>
</feature>
<dbReference type="SUPFAM" id="SSF56112">
    <property type="entry name" value="Protein kinase-like (PK-like)"/>
    <property type="match status" value="1"/>
</dbReference>
<feature type="domain" description="Fungal-type protein kinase" evidence="2">
    <location>
        <begin position="64"/>
        <end position="216"/>
    </location>
</feature>
<evidence type="ECO:0000256" key="1">
    <source>
        <dbReference type="SAM" id="MobiDB-lite"/>
    </source>
</evidence>
<protein>
    <recommendedName>
        <fullName evidence="2">Fungal-type protein kinase domain-containing protein</fullName>
    </recommendedName>
</protein>
<evidence type="ECO:0000259" key="2">
    <source>
        <dbReference type="Pfam" id="PF17667"/>
    </source>
</evidence>
<feature type="region of interest" description="Disordered" evidence="1">
    <location>
        <begin position="1"/>
        <end position="45"/>
    </location>
</feature>
<proteinExistence type="predicted"/>
<reference evidence="3" key="1">
    <citation type="submission" date="2020-11" db="EMBL/GenBank/DDBJ databases">
        <authorList>
            <consortium name="DOE Joint Genome Institute"/>
            <person name="Ahrendt S."/>
            <person name="Riley R."/>
            <person name="Andreopoulos W."/>
            <person name="Labutti K."/>
            <person name="Pangilinan J."/>
            <person name="Ruiz-Duenas F.J."/>
            <person name="Barrasa J.M."/>
            <person name="Sanchez-Garcia M."/>
            <person name="Camarero S."/>
            <person name="Miyauchi S."/>
            <person name="Serrano A."/>
            <person name="Linde D."/>
            <person name="Babiker R."/>
            <person name="Drula E."/>
            <person name="Ayuso-Fernandez I."/>
            <person name="Pacheco R."/>
            <person name="Padilla G."/>
            <person name="Ferreira P."/>
            <person name="Barriuso J."/>
            <person name="Kellner H."/>
            <person name="Castanera R."/>
            <person name="Alfaro M."/>
            <person name="Ramirez L."/>
            <person name="Pisabarro A.G."/>
            <person name="Kuo A."/>
            <person name="Tritt A."/>
            <person name="Lipzen A."/>
            <person name="He G."/>
            <person name="Yan M."/>
            <person name="Ng V."/>
            <person name="Cullen D."/>
            <person name="Martin F."/>
            <person name="Rosso M.-N."/>
            <person name="Henrissat B."/>
            <person name="Hibbett D."/>
            <person name="Martinez A.T."/>
            <person name="Grigoriev I.V."/>
        </authorList>
    </citation>
    <scope>NUCLEOTIDE SEQUENCE</scope>
    <source>
        <strain evidence="3">CBS 247.69</strain>
    </source>
</reference>
<dbReference type="Pfam" id="PF17667">
    <property type="entry name" value="Pkinase_fungal"/>
    <property type="match status" value="2"/>
</dbReference>
<dbReference type="InterPro" id="IPR040976">
    <property type="entry name" value="Pkinase_fungal"/>
</dbReference>
<keyword evidence="4" id="KW-1185">Reference proteome</keyword>
<dbReference type="PANTHER" id="PTHR38248">
    <property type="entry name" value="FUNK1 6"/>
    <property type="match status" value="1"/>
</dbReference>
<comment type="caution">
    <text evidence="3">The sequence shown here is derived from an EMBL/GenBank/DDBJ whole genome shotgun (WGS) entry which is preliminary data.</text>
</comment>
<dbReference type="PANTHER" id="PTHR38248:SF2">
    <property type="entry name" value="FUNK1 11"/>
    <property type="match status" value="1"/>
</dbReference>
<feature type="compositionally biased region" description="Basic and acidic residues" evidence="1">
    <location>
        <begin position="18"/>
        <end position="33"/>
    </location>
</feature>
<gene>
    <name evidence="3" type="ORF">BDZ94DRAFT_1264469</name>
</gene>
<name>A0A9P5Y4B2_9AGAR</name>
<organism evidence="3 4">
    <name type="scientific">Collybia nuda</name>
    <dbReference type="NCBI Taxonomy" id="64659"/>
    <lineage>
        <taxon>Eukaryota</taxon>
        <taxon>Fungi</taxon>
        <taxon>Dikarya</taxon>
        <taxon>Basidiomycota</taxon>
        <taxon>Agaricomycotina</taxon>
        <taxon>Agaricomycetes</taxon>
        <taxon>Agaricomycetidae</taxon>
        <taxon>Agaricales</taxon>
        <taxon>Tricholomatineae</taxon>
        <taxon>Clitocybaceae</taxon>
        <taxon>Collybia</taxon>
    </lineage>
</organism>
<evidence type="ECO:0000313" key="3">
    <source>
        <dbReference type="EMBL" id="KAF9461056.1"/>
    </source>
</evidence>
<dbReference type="AlphaFoldDB" id="A0A9P5Y4B2"/>
<accession>A0A9P5Y4B2</accession>
<dbReference type="OrthoDB" id="5569250at2759"/>
<sequence length="483" mass="54858">MPPPDAVFVGLTDEESDYERQDSDTDSLDKSFTSDKAPSSALPPRPVTSVDFQLIAHASEALNVPGCNYTTCTAVQSYSITLWYYDRTCMVRTFEFDLRHERKEFALFAYGISHNSKTPSTTNQTLQSSFKSTFQPSFTMVDPTKITIPSDTSEKHDATYTIVDTIYTYHALIGRGTKVFAVTPDTPDGNSAGEQVLKLAWPNIYRPKEIKLVEAIVAAAPRWQAHLPQITFSATFSADQLLPRLNLLRTLPFKTFHDRYLHVMAMLKYQKLWEVDNVEEFQDAFVDCVECHFHSYEEGKVLHCDLSENNLMCKRECGRIQGVLNDWDMASPVDANGDVSPSTKSFATGTIPFMAYDLLGENPPPHLYRHDLESFMYILIWAAIHYDFTTKQKLPIVSSLAGWDHKSRRVVRQAKGVFLFDANGVEPVFQHVRQEFKKVLEEWIIPLHAMFAGAMAAKPKDTRTCDGRITFQTFMDVLGRKPR</sequence>